<keyword evidence="4" id="KW-0914">Notch signaling pathway</keyword>
<evidence type="ECO:0000256" key="7">
    <source>
        <dbReference type="ARBA" id="ARBA00023163"/>
    </source>
</evidence>
<dbReference type="SMART" id="SM00353">
    <property type="entry name" value="HLH"/>
    <property type="match status" value="1"/>
</dbReference>
<dbReference type="GO" id="GO:0046983">
    <property type="term" value="F:protein dimerization activity"/>
    <property type="evidence" value="ECO:0007669"/>
    <property type="project" value="InterPro"/>
</dbReference>
<dbReference type="GO" id="GO:0003677">
    <property type="term" value="F:DNA binding"/>
    <property type="evidence" value="ECO:0007669"/>
    <property type="project" value="UniProtKB-KW"/>
</dbReference>
<dbReference type="RefSeq" id="XP_005997604.1">
    <property type="nucleotide sequence ID" value="XM_005997542.3"/>
</dbReference>
<evidence type="ECO:0000256" key="4">
    <source>
        <dbReference type="ARBA" id="ARBA00022976"/>
    </source>
</evidence>
<evidence type="ECO:0000256" key="3">
    <source>
        <dbReference type="ARBA" id="ARBA00022491"/>
    </source>
</evidence>
<dbReference type="OrthoDB" id="6371181at2759"/>
<reference evidence="14" key="1">
    <citation type="submission" date="2011-08" db="EMBL/GenBank/DDBJ databases">
        <title>The draft genome of Latimeria chalumnae.</title>
        <authorList>
            <person name="Di Palma F."/>
            <person name="Alfoldi J."/>
            <person name="Johnson J."/>
            <person name="Berlin A."/>
            <person name="Gnerre S."/>
            <person name="Jaffe D."/>
            <person name="MacCallum I."/>
            <person name="Young S."/>
            <person name="Walker B.J."/>
            <person name="Lander E."/>
            <person name="Lindblad-Toh K."/>
        </authorList>
    </citation>
    <scope>NUCLEOTIDE SEQUENCE [LARGE SCALE GENOMIC DNA]</scope>
    <source>
        <strain evidence="14">Wild caught</strain>
    </source>
</reference>
<evidence type="ECO:0000256" key="1">
    <source>
        <dbReference type="ARBA" id="ARBA00004123"/>
    </source>
</evidence>
<dbReference type="GO" id="GO:0021984">
    <property type="term" value="P:adenohypophysis development"/>
    <property type="evidence" value="ECO:0007669"/>
    <property type="project" value="Ensembl"/>
</dbReference>
<keyword evidence="14" id="KW-1185">Reference proteome</keyword>
<dbReference type="Proteomes" id="UP000008672">
    <property type="component" value="Unassembled WGS sequence"/>
</dbReference>
<feature type="compositionally biased region" description="Polar residues" evidence="10">
    <location>
        <begin position="218"/>
        <end position="229"/>
    </location>
</feature>
<dbReference type="Gene3D" id="4.10.280.10">
    <property type="entry name" value="Helix-loop-helix DNA-binding domain"/>
    <property type="match status" value="1"/>
</dbReference>
<keyword evidence="6" id="KW-0238">DNA-binding</keyword>
<evidence type="ECO:0000256" key="5">
    <source>
        <dbReference type="ARBA" id="ARBA00023015"/>
    </source>
</evidence>
<feature type="compositionally biased region" description="Polar residues" evidence="10">
    <location>
        <begin position="27"/>
        <end position="46"/>
    </location>
</feature>
<keyword evidence="7" id="KW-0804">Transcription</keyword>
<dbReference type="Pfam" id="PF00010">
    <property type="entry name" value="HLH"/>
    <property type="match status" value="1"/>
</dbReference>
<feature type="compositionally biased region" description="Low complexity" evidence="10">
    <location>
        <begin position="193"/>
        <end position="210"/>
    </location>
</feature>
<evidence type="ECO:0000256" key="8">
    <source>
        <dbReference type="ARBA" id="ARBA00023242"/>
    </source>
</evidence>
<dbReference type="InterPro" id="IPR036638">
    <property type="entry name" value="HLH_DNA-bd_sf"/>
</dbReference>
<feature type="region of interest" description="Disordered" evidence="10">
    <location>
        <begin position="193"/>
        <end position="232"/>
    </location>
</feature>
<dbReference type="InterPro" id="IPR050370">
    <property type="entry name" value="HES_HEY"/>
</dbReference>
<dbReference type="GO" id="GO:0005634">
    <property type="term" value="C:nucleus"/>
    <property type="evidence" value="ECO:0007669"/>
    <property type="project" value="UniProtKB-SubCell"/>
</dbReference>
<dbReference type="InParanoid" id="H3B6X2"/>
<sequence>MKRTHDYSSSDSELDETIEVEKESADENGNLSSAPGSMSPTTSSQVLARKRRRGIIEKRRRDRINNSLSELRRLVPSAFEKQGSAKLEKAEILQMTVDHLKMLHAAGGKGYFDAHALAMDYRSLGFRECLAEVARYLSIIEGLDGSDPLRVRLVSHLNNYATQREAATGAHPGIGHLPWGAAFGHHPHLSHPLLLPQSSHSSTNTTASSAEPHHQSRIAASSHSDTSSLRVPPTGSIVPGISVVSSASKLPPPLLSSVPSLSTFPFSFGAFHLLSPNTLSPSVPTQSASLGKPYRPWGKEIGAF</sequence>
<dbReference type="AlphaFoldDB" id="H3B6X2"/>
<dbReference type="OMA" id="QIPWGGA"/>
<evidence type="ECO:0000259" key="12">
    <source>
        <dbReference type="PROSITE" id="PS51054"/>
    </source>
</evidence>
<dbReference type="InterPro" id="IPR011598">
    <property type="entry name" value="bHLH_dom"/>
</dbReference>
<keyword evidence="5" id="KW-0805">Transcription regulation</keyword>
<dbReference type="PROSITE" id="PS51054">
    <property type="entry name" value="ORANGE"/>
    <property type="match status" value="1"/>
</dbReference>
<dbReference type="HOGENOM" id="CLU_048294_2_0_1"/>
<evidence type="ECO:0000313" key="13">
    <source>
        <dbReference type="Ensembl" id="ENSLACP00000017643.1"/>
    </source>
</evidence>
<dbReference type="FunFam" id="4.10.280.10:FF:000012">
    <property type="entry name" value="hairy/enhancer-of-split related with YRPW motif protein 1"/>
    <property type="match status" value="1"/>
</dbReference>
<dbReference type="Pfam" id="PF07527">
    <property type="entry name" value="Hairy_orange"/>
    <property type="match status" value="1"/>
</dbReference>
<dbReference type="GeneID" id="102352589"/>
<comment type="similarity">
    <text evidence="9">Belongs to the HEY family.</text>
</comment>
<evidence type="ECO:0000256" key="9">
    <source>
        <dbReference type="ARBA" id="ARBA00038262"/>
    </source>
</evidence>
<evidence type="ECO:0000256" key="2">
    <source>
        <dbReference type="ARBA" id="ARBA00022473"/>
    </source>
</evidence>
<keyword evidence="3" id="KW-0678">Repressor</keyword>
<evidence type="ECO:0000313" key="14">
    <source>
        <dbReference type="Proteomes" id="UP000008672"/>
    </source>
</evidence>
<feature type="region of interest" description="Disordered" evidence="10">
    <location>
        <begin position="1"/>
        <end position="52"/>
    </location>
</feature>
<dbReference type="KEGG" id="lcm:102352589"/>
<dbReference type="InterPro" id="IPR003650">
    <property type="entry name" value="Orange_dom"/>
</dbReference>
<dbReference type="PANTHER" id="PTHR10985">
    <property type="entry name" value="BASIC HELIX-LOOP-HELIX TRANSCRIPTION FACTOR, HES-RELATED"/>
    <property type="match status" value="1"/>
</dbReference>
<keyword evidence="8" id="KW-0539">Nucleus</keyword>
<dbReference type="Bgee" id="ENSLACG00000015540">
    <property type="expression patterns" value="Expressed in mesonephros and 6 other cell types or tissues"/>
</dbReference>
<evidence type="ECO:0000256" key="6">
    <source>
        <dbReference type="ARBA" id="ARBA00023125"/>
    </source>
</evidence>
<dbReference type="PROSITE" id="PS50888">
    <property type="entry name" value="BHLH"/>
    <property type="match status" value="1"/>
</dbReference>
<protein>
    <submittedName>
        <fullName evidence="13">Hes related family bHLH transcription factor with YRPW motif 1</fullName>
    </submittedName>
</protein>
<dbReference type="GeneTree" id="ENSGT00940000157068"/>
<comment type="subcellular location">
    <subcellularLocation>
        <location evidence="1">Nucleus</location>
    </subcellularLocation>
</comment>
<dbReference type="SUPFAM" id="SSF158457">
    <property type="entry name" value="Orange domain-like"/>
    <property type="match status" value="1"/>
</dbReference>
<dbReference type="EMBL" id="AFYH01085501">
    <property type="status" value="NOT_ANNOTATED_CDS"/>
    <property type="molecule type" value="Genomic_DNA"/>
</dbReference>
<dbReference type="GO" id="GO:0007219">
    <property type="term" value="P:Notch signaling pathway"/>
    <property type="evidence" value="ECO:0007669"/>
    <property type="project" value="UniProtKB-KW"/>
</dbReference>
<dbReference type="GO" id="GO:0006355">
    <property type="term" value="P:regulation of DNA-templated transcription"/>
    <property type="evidence" value="ECO:0007669"/>
    <property type="project" value="InterPro"/>
</dbReference>
<dbReference type="GO" id="GO:0001708">
    <property type="term" value="P:cell fate specification"/>
    <property type="evidence" value="ECO:0007669"/>
    <property type="project" value="Ensembl"/>
</dbReference>
<gene>
    <name evidence="13" type="primary">HEY1</name>
</gene>
<reference evidence="13" key="2">
    <citation type="submission" date="2025-08" db="UniProtKB">
        <authorList>
            <consortium name="Ensembl"/>
        </authorList>
    </citation>
    <scope>IDENTIFICATION</scope>
</reference>
<proteinExistence type="inferred from homology"/>
<evidence type="ECO:0000259" key="11">
    <source>
        <dbReference type="PROSITE" id="PS50888"/>
    </source>
</evidence>
<dbReference type="SUPFAM" id="SSF47459">
    <property type="entry name" value="HLH, helix-loop-helix DNA-binding domain"/>
    <property type="match status" value="1"/>
</dbReference>
<organism evidence="13 14">
    <name type="scientific">Latimeria chalumnae</name>
    <name type="common">Coelacanth</name>
    <dbReference type="NCBI Taxonomy" id="7897"/>
    <lineage>
        <taxon>Eukaryota</taxon>
        <taxon>Metazoa</taxon>
        <taxon>Chordata</taxon>
        <taxon>Craniata</taxon>
        <taxon>Vertebrata</taxon>
        <taxon>Euteleostomi</taxon>
        <taxon>Coelacanthiformes</taxon>
        <taxon>Coelacanthidae</taxon>
        <taxon>Latimeria</taxon>
    </lineage>
</organism>
<accession>H3B6X2</accession>
<reference evidence="13" key="3">
    <citation type="submission" date="2025-09" db="UniProtKB">
        <authorList>
            <consortium name="Ensembl"/>
        </authorList>
    </citation>
    <scope>IDENTIFICATION</scope>
</reference>
<dbReference type="Gene3D" id="6.10.250.980">
    <property type="match status" value="1"/>
</dbReference>
<dbReference type="CTD" id="23462"/>
<dbReference type="STRING" id="7897.ENSLACP00000017643"/>
<feature type="domain" description="Orange" evidence="12">
    <location>
        <begin position="125"/>
        <end position="157"/>
    </location>
</feature>
<keyword evidence="2" id="KW-0217">Developmental protein</keyword>
<dbReference type="Ensembl" id="ENSLACT00000017773.1">
    <property type="protein sequence ID" value="ENSLACP00000017643.1"/>
    <property type="gene ID" value="ENSLACG00000015540.1"/>
</dbReference>
<evidence type="ECO:0000256" key="10">
    <source>
        <dbReference type="SAM" id="MobiDB-lite"/>
    </source>
</evidence>
<feature type="domain" description="BHLH" evidence="11">
    <location>
        <begin position="48"/>
        <end position="103"/>
    </location>
</feature>
<dbReference type="SMART" id="SM00511">
    <property type="entry name" value="ORANGE"/>
    <property type="match status" value="1"/>
</dbReference>
<dbReference type="eggNOG" id="KOG4304">
    <property type="taxonomic scope" value="Eukaryota"/>
</dbReference>
<name>H3B6X2_LATCH</name>
<dbReference type="FunCoup" id="H3B6X2">
    <property type="interactions" value="1929"/>
</dbReference>